<proteinExistence type="predicted"/>
<dbReference type="SUPFAM" id="SSF55729">
    <property type="entry name" value="Acyl-CoA N-acyltransferases (Nat)"/>
    <property type="match status" value="1"/>
</dbReference>
<name>A0ABD5Z8N6_9EURY</name>
<dbReference type="EMBL" id="JBHTAR010000011">
    <property type="protein sequence ID" value="MFC7201609.1"/>
    <property type="molecule type" value="Genomic_DNA"/>
</dbReference>
<dbReference type="PANTHER" id="PTHR47237:SF2">
    <property type="entry name" value="BLL4206 PROTEIN"/>
    <property type="match status" value="1"/>
</dbReference>
<dbReference type="InterPro" id="IPR016181">
    <property type="entry name" value="Acyl_CoA_acyltransferase"/>
</dbReference>
<dbReference type="Proteomes" id="UP001596447">
    <property type="component" value="Unassembled WGS sequence"/>
</dbReference>
<dbReference type="CDD" id="cd04301">
    <property type="entry name" value="NAT_SF"/>
    <property type="match status" value="1"/>
</dbReference>
<dbReference type="InterPro" id="IPR052729">
    <property type="entry name" value="Acyl/Acetyltrans_Enzymes"/>
</dbReference>
<gene>
    <name evidence="2" type="ORF">ACFQJ9_19725</name>
</gene>
<keyword evidence="2" id="KW-0808">Transferase</keyword>
<dbReference type="EC" id="2.3.1.-" evidence="2"/>
<dbReference type="PANTHER" id="PTHR47237">
    <property type="entry name" value="SLL0310 PROTEIN"/>
    <property type="match status" value="1"/>
</dbReference>
<keyword evidence="2" id="KW-0012">Acyltransferase</keyword>
<accession>A0ABD5Z8N6</accession>
<organism evidence="2 3">
    <name type="scientific">Halospeciosus flavus</name>
    <dbReference type="NCBI Taxonomy" id="3032283"/>
    <lineage>
        <taxon>Archaea</taxon>
        <taxon>Methanobacteriati</taxon>
        <taxon>Methanobacteriota</taxon>
        <taxon>Stenosarchaea group</taxon>
        <taxon>Halobacteria</taxon>
        <taxon>Halobacteriales</taxon>
        <taxon>Halobacteriaceae</taxon>
        <taxon>Halospeciosus</taxon>
    </lineage>
</organism>
<evidence type="ECO:0000313" key="3">
    <source>
        <dbReference type="Proteomes" id="UP001596447"/>
    </source>
</evidence>
<dbReference type="Pfam" id="PF00583">
    <property type="entry name" value="Acetyltransf_1"/>
    <property type="match status" value="1"/>
</dbReference>
<dbReference type="Gene3D" id="3.40.630.30">
    <property type="match status" value="1"/>
</dbReference>
<feature type="domain" description="N-acetyltransferase" evidence="1">
    <location>
        <begin position="1"/>
        <end position="141"/>
    </location>
</feature>
<dbReference type="PROSITE" id="PS51186">
    <property type="entry name" value="GNAT"/>
    <property type="match status" value="1"/>
</dbReference>
<comment type="caution">
    <text evidence="2">The sequence shown here is derived from an EMBL/GenBank/DDBJ whole genome shotgun (WGS) entry which is preliminary data.</text>
</comment>
<dbReference type="Pfam" id="PF18014">
    <property type="entry name" value="Acetyltransf_18"/>
    <property type="match status" value="1"/>
</dbReference>
<dbReference type="Gene3D" id="3.40.630.90">
    <property type="match status" value="1"/>
</dbReference>
<reference evidence="2 3" key="1">
    <citation type="journal article" date="2019" name="Int. J. Syst. Evol. Microbiol.">
        <title>The Global Catalogue of Microorganisms (GCM) 10K type strain sequencing project: providing services to taxonomists for standard genome sequencing and annotation.</title>
        <authorList>
            <consortium name="The Broad Institute Genomics Platform"/>
            <consortium name="The Broad Institute Genome Sequencing Center for Infectious Disease"/>
            <person name="Wu L."/>
            <person name="Ma J."/>
        </authorList>
    </citation>
    <scope>NUCLEOTIDE SEQUENCE [LARGE SCALE GENOMIC DNA]</scope>
    <source>
        <strain evidence="2 3">XZGYJ-43</strain>
    </source>
</reference>
<dbReference type="AlphaFoldDB" id="A0ABD5Z8N6"/>
<protein>
    <submittedName>
        <fullName evidence="2">GNAT family N-acetyltransferase</fullName>
        <ecNumber evidence="2">2.3.1.-</ecNumber>
    </submittedName>
</protein>
<keyword evidence="3" id="KW-1185">Reference proteome</keyword>
<dbReference type="GO" id="GO:0016746">
    <property type="term" value="F:acyltransferase activity"/>
    <property type="evidence" value="ECO:0007669"/>
    <property type="project" value="UniProtKB-KW"/>
</dbReference>
<sequence>MNVGTLGPTDADAALRLSRQAGWGMRRADWERLLIADEVTAVGGRVDGALVATTTVAGYGDVGWVGCVLVDETYRRRGLGSDIFEAACERADSPVLGLDANPTGQPIYERAGFRTVTTVAQYEGRPDATSADGVREASPADYDAVAAFDQRRTGLDRGWLLRAFADDPETTLPVAESDGIDGYALLHPDSHGWNLGPVVADAPESAERLVRHAATVVADPLTVGSSHRS</sequence>
<evidence type="ECO:0000313" key="2">
    <source>
        <dbReference type="EMBL" id="MFC7201609.1"/>
    </source>
</evidence>
<dbReference type="InterPro" id="IPR000182">
    <property type="entry name" value="GNAT_dom"/>
</dbReference>
<evidence type="ECO:0000259" key="1">
    <source>
        <dbReference type="PROSITE" id="PS51186"/>
    </source>
</evidence>
<dbReference type="InterPro" id="IPR041496">
    <property type="entry name" value="YitH/HolE_GNAT"/>
</dbReference>
<dbReference type="RefSeq" id="WP_279528351.1">
    <property type="nucleotide sequence ID" value="NZ_CP122312.1"/>
</dbReference>